<keyword evidence="4" id="KW-1185">Reference proteome</keyword>
<feature type="binding site" evidence="2">
    <location>
        <position position="92"/>
    </location>
    <ligand>
        <name>Mg(2+)</name>
        <dbReference type="ChEBI" id="CHEBI:18420"/>
        <label>1</label>
        <note>catalytic</note>
    </ligand>
</feature>
<dbReference type="CDD" id="cd01641">
    <property type="entry name" value="Bacterial_IMPase_like_1"/>
    <property type="match status" value="1"/>
</dbReference>
<organism evidence="3 4">
    <name type="scientific">Tranquillimonas rosea</name>
    <dbReference type="NCBI Taxonomy" id="641238"/>
    <lineage>
        <taxon>Bacteria</taxon>
        <taxon>Pseudomonadati</taxon>
        <taxon>Pseudomonadota</taxon>
        <taxon>Alphaproteobacteria</taxon>
        <taxon>Rhodobacterales</taxon>
        <taxon>Roseobacteraceae</taxon>
        <taxon>Tranquillimonas</taxon>
    </lineage>
</organism>
<evidence type="ECO:0000313" key="4">
    <source>
        <dbReference type="Proteomes" id="UP000198885"/>
    </source>
</evidence>
<dbReference type="Pfam" id="PF00459">
    <property type="entry name" value="Inositol_P"/>
    <property type="match status" value="1"/>
</dbReference>
<dbReference type="Gene3D" id="3.40.190.80">
    <property type="match status" value="1"/>
</dbReference>
<comment type="similarity">
    <text evidence="1">Belongs to the inositol monophosphatase superfamily.</text>
</comment>
<proteinExistence type="inferred from homology"/>
<dbReference type="PANTHER" id="PTHR20854">
    <property type="entry name" value="INOSITOL MONOPHOSPHATASE"/>
    <property type="match status" value="1"/>
</dbReference>
<feature type="binding site" evidence="2">
    <location>
        <position position="219"/>
    </location>
    <ligand>
        <name>Mg(2+)</name>
        <dbReference type="ChEBI" id="CHEBI:18420"/>
        <label>1</label>
        <note>catalytic</note>
    </ligand>
</feature>
<evidence type="ECO:0000256" key="2">
    <source>
        <dbReference type="PIRSR" id="PIRSR600760-2"/>
    </source>
</evidence>
<dbReference type="SUPFAM" id="SSF56655">
    <property type="entry name" value="Carbohydrate phosphatase"/>
    <property type="match status" value="1"/>
</dbReference>
<sequence length="268" mass="28269">MPDLDPALTDELTETALALADAARPETLRWFRSDALSADNKEEAGFDPVTQADRDAEAAMRRVLAERRPSDAILGEEYGHSSGSTCLTWVLDPVDGTRAFLAGAPTWGVLIAVGDAAGPSIGVIDQPYIGERFVGAGGRAWSVGPQGQRALATRAPRPLAQATLLTTFPEVGEPDERAAFQAVARQARLTRYGLDCYAYALVAAGQVDLVIEAGLQAYDIQGPMAVVQAAGGIVSDWRGNPAHEGGRVIAAANARIHAEALALLRDVQ</sequence>
<dbReference type="GO" id="GO:0007165">
    <property type="term" value="P:signal transduction"/>
    <property type="evidence" value="ECO:0007669"/>
    <property type="project" value="TreeGrafter"/>
</dbReference>
<dbReference type="STRING" id="641238.SAMN04490244_108119"/>
<protein>
    <submittedName>
        <fullName evidence="3">Myo-inositol-1(Or 4)-monophosphatase</fullName>
    </submittedName>
</protein>
<dbReference type="PRINTS" id="PR00377">
    <property type="entry name" value="IMPHPHTASES"/>
</dbReference>
<evidence type="ECO:0000313" key="3">
    <source>
        <dbReference type="EMBL" id="SES25419.1"/>
    </source>
</evidence>
<accession>A0A1H9VV53</accession>
<dbReference type="AlphaFoldDB" id="A0A1H9VV53"/>
<comment type="cofactor">
    <cofactor evidence="2">
        <name>Mg(2+)</name>
        <dbReference type="ChEBI" id="CHEBI:18420"/>
    </cofactor>
</comment>
<dbReference type="GO" id="GO:0046872">
    <property type="term" value="F:metal ion binding"/>
    <property type="evidence" value="ECO:0007669"/>
    <property type="project" value="UniProtKB-KW"/>
</dbReference>
<dbReference type="Gene3D" id="3.30.540.10">
    <property type="entry name" value="Fructose-1,6-Bisphosphatase, subunit A, domain 1"/>
    <property type="match status" value="1"/>
</dbReference>
<keyword evidence="2" id="KW-0479">Metal-binding</keyword>
<dbReference type="InterPro" id="IPR000760">
    <property type="entry name" value="Inositol_monophosphatase-like"/>
</dbReference>
<evidence type="ECO:0000256" key="1">
    <source>
        <dbReference type="ARBA" id="ARBA00009759"/>
    </source>
</evidence>
<reference evidence="3 4" key="1">
    <citation type="submission" date="2016-10" db="EMBL/GenBank/DDBJ databases">
        <authorList>
            <person name="de Groot N.N."/>
        </authorList>
    </citation>
    <scope>NUCLEOTIDE SEQUENCE [LARGE SCALE GENOMIC DNA]</scope>
    <source>
        <strain evidence="3 4">DSM 23042</strain>
    </source>
</reference>
<dbReference type="PANTHER" id="PTHR20854:SF4">
    <property type="entry name" value="INOSITOL-1-MONOPHOSPHATASE-RELATED"/>
    <property type="match status" value="1"/>
</dbReference>
<dbReference type="GO" id="GO:0006020">
    <property type="term" value="P:inositol metabolic process"/>
    <property type="evidence" value="ECO:0007669"/>
    <property type="project" value="TreeGrafter"/>
</dbReference>
<feature type="binding site" evidence="2">
    <location>
        <position position="95"/>
    </location>
    <ligand>
        <name>Mg(2+)</name>
        <dbReference type="ChEBI" id="CHEBI:18420"/>
        <label>1</label>
        <note>catalytic</note>
    </ligand>
</feature>
<feature type="binding site" evidence="2">
    <location>
        <position position="76"/>
    </location>
    <ligand>
        <name>Mg(2+)</name>
        <dbReference type="ChEBI" id="CHEBI:18420"/>
        <label>1</label>
        <note>catalytic</note>
    </ligand>
</feature>
<dbReference type="EMBL" id="FOGU01000008">
    <property type="protein sequence ID" value="SES25419.1"/>
    <property type="molecule type" value="Genomic_DNA"/>
</dbReference>
<gene>
    <name evidence="3" type="ORF">SAMN04490244_108119</name>
</gene>
<keyword evidence="2" id="KW-0460">Magnesium</keyword>
<dbReference type="GO" id="GO:0008934">
    <property type="term" value="F:inositol monophosphate 1-phosphatase activity"/>
    <property type="evidence" value="ECO:0007669"/>
    <property type="project" value="TreeGrafter"/>
</dbReference>
<dbReference type="RefSeq" id="WP_092694753.1">
    <property type="nucleotide sequence ID" value="NZ_FOGU01000008.1"/>
</dbReference>
<name>A0A1H9VV53_9RHOB</name>
<dbReference type="OrthoDB" id="9785695at2"/>
<dbReference type="Proteomes" id="UP000198885">
    <property type="component" value="Unassembled WGS sequence"/>
</dbReference>